<reference evidence="1 2" key="1">
    <citation type="journal article" date="2011" name="J. Bacteriol.">
        <title>Draft genome sequence of the polycyclic aromatic hydrocarbon-degrading, genetically engineered bioluminescent bioreporter Pseudomonas fluorescens HK44.</title>
        <authorList>
            <person name="Chauhan A."/>
            <person name="Layton A.C."/>
            <person name="Williams D.E."/>
            <person name="Smartt A.E."/>
            <person name="Ripp S."/>
            <person name="Karpinets T.V."/>
            <person name="Brown S.D."/>
            <person name="Sayler G.S."/>
        </authorList>
    </citation>
    <scope>NUCLEOTIDE SEQUENCE [LARGE SCALE GENOMIC DNA]</scope>
    <source>
        <strain evidence="1 2">HK44</strain>
    </source>
</reference>
<protein>
    <submittedName>
        <fullName evidence="1">Uncharacterized protein</fullName>
    </submittedName>
</protein>
<dbReference type="OrthoDB" id="6892512at2"/>
<comment type="caution">
    <text evidence="1">The sequence shown here is derived from an EMBL/GenBank/DDBJ whole genome shotgun (WGS) entry which is preliminary data.</text>
</comment>
<dbReference type="Proteomes" id="UP000022611">
    <property type="component" value="Unassembled WGS sequence"/>
</dbReference>
<dbReference type="RefSeq" id="WP_019689923.1">
    <property type="nucleotide sequence ID" value="NZ_AFOY02000004.1"/>
</dbReference>
<gene>
    <name evidence="1" type="ORF">HK44_020535</name>
</gene>
<name>A0A010SYJ8_PSEFL</name>
<evidence type="ECO:0000313" key="1">
    <source>
        <dbReference type="EMBL" id="EXF95783.1"/>
    </source>
</evidence>
<proteinExistence type="predicted"/>
<organism evidence="1 2">
    <name type="scientific">Pseudomonas fluorescens HK44</name>
    <dbReference type="NCBI Taxonomy" id="1042209"/>
    <lineage>
        <taxon>Bacteria</taxon>
        <taxon>Pseudomonadati</taxon>
        <taxon>Pseudomonadota</taxon>
        <taxon>Gammaproteobacteria</taxon>
        <taxon>Pseudomonadales</taxon>
        <taxon>Pseudomonadaceae</taxon>
        <taxon>Pseudomonas</taxon>
    </lineage>
</organism>
<sequence>MNHNFNAGDLALTIVHDVELPAYSVVQIESRIQKGDLLETRDWKEVPSPGAGWLVSREGLAFQLAYGDGELMPLRKDFAPEQQRVLEVVA</sequence>
<dbReference type="HOGENOM" id="CLU_159263_1_0_6"/>
<evidence type="ECO:0000313" key="2">
    <source>
        <dbReference type="Proteomes" id="UP000022611"/>
    </source>
</evidence>
<accession>A0A010SYJ8</accession>
<dbReference type="PATRIC" id="fig|1042209.11.peg.632"/>
<dbReference type="EMBL" id="AFOY02000004">
    <property type="protein sequence ID" value="EXF95783.1"/>
    <property type="molecule type" value="Genomic_DNA"/>
</dbReference>
<dbReference type="AlphaFoldDB" id="A0A010SYJ8"/>